<dbReference type="GeneID" id="80886390"/>
<dbReference type="EMBL" id="JARPMG010000002">
    <property type="protein sequence ID" value="KAJ8102833.1"/>
    <property type="molecule type" value="Genomic_DNA"/>
</dbReference>
<evidence type="ECO:0000313" key="1">
    <source>
        <dbReference type="EMBL" id="KAJ8102833.1"/>
    </source>
</evidence>
<sequence length="83" mass="8959">MRESAVLVASRLALATPGYSVDIFTCLSPYPPFALSPTVLRPWTPSTLGLLTTACLRLCSTITAIHCLVARPYGAYFCHRGSI</sequence>
<gene>
    <name evidence="1" type="ORF">POJ06DRAFT_56752</name>
</gene>
<accession>A0AAD7VUT6</accession>
<proteinExistence type="predicted"/>
<comment type="caution">
    <text evidence="1">The sequence shown here is derived from an EMBL/GenBank/DDBJ whole genome shotgun (WGS) entry which is preliminary data.</text>
</comment>
<name>A0AAD7VUT6_9ASCO</name>
<evidence type="ECO:0000313" key="2">
    <source>
        <dbReference type="Proteomes" id="UP001217417"/>
    </source>
</evidence>
<organism evidence="1 2">
    <name type="scientific">Lipomyces tetrasporus</name>
    <dbReference type="NCBI Taxonomy" id="54092"/>
    <lineage>
        <taxon>Eukaryota</taxon>
        <taxon>Fungi</taxon>
        <taxon>Dikarya</taxon>
        <taxon>Ascomycota</taxon>
        <taxon>Saccharomycotina</taxon>
        <taxon>Lipomycetes</taxon>
        <taxon>Lipomycetales</taxon>
        <taxon>Lipomycetaceae</taxon>
        <taxon>Lipomyces</taxon>
    </lineage>
</organism>
<dbReference type="AlphaFoldDB" id="A0AAD7VUT6"/>
<dbReference type="Proteomes" id="UP001217417">
    <property type="component" value="Unassembled WGS sequence"/>
</dbReference>
<reference evidence="1" key="1">
    <citation type="submission" date="2023-03" db="EMBL/GenBank/DDBJ databases">
        <title>Near-Complete genome sequence of Lipomyces tetrasporous NRRL Y-64009, an oleaginous yeast capable of growing on lignocellulosic hydrolysates.</title>
        <authorList>
            <consortium name="Lawrence Berkeley National Laboratory"/>
            <person name="Jagtap S.S."/>
            <person name="Liu J.-J."/>
            <person name="Walukiewicz H.E."/>
            <person name="Pangilinan J."/>
            <person name="Lipzen A."/>
            <person name="Ahrendt S."/>
            <person name="Koriabine M."/>
            <person name="Cobaugh K."/>
            <person name="Salamov A."/>
            <person name="Yoshinaga Y."/>
            <person name="Ng V."/>
            <person name="Daum C."/>
            <person name="Grigoriev I.V."/>
            <person name="Slininger P.J."/>
            <person name="Dien B.S."/>
            <person name="Jin Y.-S."/>
            <person name="Rao C.V."/>
        </authorList>
    </citation>
    <scope>NUCLEOTIDE SEQUENCE</scope>
    <source>
        <strain evidence="1">NRRL Y-64009</strain>
    </source>
</reference>
<protein>
    <submittedName>
        <fullName evidence="1">Uncharacterized protein</fullName>
    </submittedName>
</protein>
<keyword evidence="2" id="KW-1185">Reference proteome</keyword>
<dbReference type="RefSeq" id="XP_056046283.1">
    <property type="nucleotide sequence ID" value="XM_056191224.1"/>
</dbReference>